<keyword evidence="2" id="KW-1185">Reference proteome</keyword>
<organism evidence="1 2">
    <name type="scientific">Thermosipho japonicus</name>
    <dbReference type="NCBI Taxonomy" id="90323"/>
    <lineage>
        <taxon>Bacteria</taxon>
        <taxon>Thermotogati</taxon>
        <taxon>Thermotogota</taxon>
        <taxon>Thermotogae</taxon>
        <taxon>Thermotogales</taxon>
        <taxon>Fervidobacteriaceae</taxon>
        <taxon>Thermosipho</taxon>
    </lineage>
</organism>
<dbReference type="EMBL" id="JACHEX010000007">
    <property type="protein sequence ID" value="MBB6063422.1"/>
    <property type="molecule type" value="Genomic_DNA"/>
</dbReference>
<dbReference type="RefSeq" id="WP_246348259.1">
    <property type="nucleotide sequence ID" value="NZ_JACHEX010000007.1"/>
</dbReference>
<dbReference type="AlphaFoldDB" id="A0A841GIG1"/>
<reference evidence="1 2" key="1">
    <citation type="submission" date="2020-08" db="EMBL/GenBank/DDBJ databases">
        <title>Genomic Encyclopedia of Type Strains, Phase IV (KMG-IV): sequencing the most valuable type-strain genomes for metagenomic binning, comparative biology and taxonomic classification.</title>
        <authorList>
            <person name="Goeker M."/>
        </authorList>
    </citation>
    <scope>NUCLEOTIDE SEQUENCE [LARGE SCALE GENOMIC DNA]</scope>
    <source>
        <strain evidence="1 2">DSM 13481</strain>
    </source>
</reference>
<evidence type="ECO:0000313" key="1">
    <source>
        <dbReference type="EMBL" id="MBB6063422.1"/>
    </source>
</evidence>
<dbReference type="Proteomes" id="UP000555828">
    <property type="component" value="Unassembled WGS sequence"/>
</dbReference>
<evidence type="ECO:0000313" key="2">
    <source>
        <dbReference type="Proteomes" id="UP000555828"/>
    </source>
</evidence>
<accession>A0A841GIG1</accession>
<sequence length="284" mass="33750">MYIKTLGEFAILGLEGIKFSDKEKEIISYIAIKSHEGYLSRERLLEDIWYFDDKYVSNKRLSVYLTKINKKIKKLGRIFCKDSKIKFFGEKIECDAKAFEKNALNFLENKDYEYGEKAISIYKGSFLEGVYNVWVENFRNTYEVLFFDVIYYLISLTSDYLKKSKYLLYLTYVSSHEKMLELIKNAKVFDNKENLFVPYDFAKFLLEKNFELRDPIYIPIYITLENSVDISRFLRKGDVLSKKDNNTFLVLLEKNHNISMIEQVTSFLKRLEKSGIEVKHFEVK</sequence>
<name>A0A841GIG1_9BACT</name>
<comment type="caution">
    <text evidence="1">The sequence shown here is derived from an EMBL/GenBank/DDBJ whole genome shotgun (WGS) entry which is preliminary data.</text>
</comment>
<proteinExistence type="predicted"/>
<protein>
    <submittedName>
        <fullName evidence="1">Uncharacterized protein</fullName>
    </submittedName>
</protein>
<gene>
    <name evidence="1" type="ORF">HNP65_001893</name>
</gene>